<name>A0A7X2T915_9FIRM</name>
<proteinExistence type="predicted"/>
<dbReference type="RefSeq" id="WP_154575470.1">
    <property type="nucleotide sequence ID" value="NZ_VUMO01000001.1"/>
</dbReference>
<protein>
    <submittedName>
        <fullName evidence="2">C39 family peptidase</fullName>
    </submittedName>
</protein>
<evidence type="ECO:0000259" key="1">
    <source>
        <dbReference type="Pfam" id="PF13529"/>
    </source>
</evidence>
<dbReference type="EMBL" id="VUMO01000001">
    <property type="protein sequence ID" value="MSS19074.1"/>
    <property type="molecule type" value="Genomic_DNA"/>
</dbReference>
<organism evidence="2 3">
    <name type="scientific">Pseudoramibacter porci</name>
    <dbReference type="NCBI Taxonomy" id="2606631"/>
    <lineage>
        <taxon>Bacteria</taxon>
        <taxon>Bacillati</taxon>
        <taxon>Bacillota</taxon>
        <taxon>Clostridia</taxon>
        <taxon>Eubacteriales</taxon>
        <taxon>Eubacteriaceae</taxon>
        <taxon>Pseudoramibacter</taxon>
    </lineage>
</organism>
<dbReference type="Pfam" id="PF13529">
    <property type="entry name" value="Peptidase_C39_2"/>
    <property type="match status" value="1"/>
</dbReference>
<dbReference type="PANTHER" id="PTHR37806:SF1">
    <property type="entry name" value="PEPTIDASE C39-LIKE DOMAIN-CONTAINING PROTEIN"/>
    <property type="match status" value="1"/>
</dbReference>
<dbReference type="AlphaFoldDB" id="A0A7X2T915"/>
<dbReference type="PANTHER" id="PTHR37806">
    <property type="entry name" value="LMO0724 PROTEIN"/>
    <property type="match status" value="1"/>
</dbReference>
<keyword evidence="3" id="KW-1185">Reference proteome</keyword>
<dbReference type="Proteomes" id="UP000461754">
    <property type="component" value="Unassembled WGS sequence"/>
</dbReference>
<evidence type="ECO:0000313" key="2">
    <source>
        <dbReference type="EMBL" id="MSS19074.1"/>
    </source>
</evidence>
<gene>
    <name evidence="2" type="ORF">FYJ52_01410</name>
</gene>
<feature type="domain" description="Peptidase C39-like" evidence="1">
    <location>
        <begin position="5"/>
        <end position="183"/>
    </location>
</feature>
<dbReference type="InterPro" id="IPR039564">
    <property type="entry name" value="Peptidase_C39-like"/>
</dbReference>
<comment type="caution">
    <text evidence="2">The sequence shown here is derived from an EMBL/GenBank/DDBJ whole genome shotgun (WGS) entry which is preliminary data.</text>
</comment>
<evidence type="ECO:0000313" key="3">
    <source>
        <dbReference type="Proteomes" id="UP000461754"/>
    </source>
</evidence>
<sequence>MKKKLDLPVIDQTERWPTGCESVSSVMVLHHLGIDLSVDRFIQSFLPKRAMHLTQSAELVGDVNIGTGPDPDEYFAGDPYSEAAFGCYPGVIVKALNTVFKSFNAPYRAVNGTGAPHKIYCRSIDAGLPVIYWATLCFEPAVYGPKWQIAGTQRTLTWQSREHCLVLTGYDDEQLLYYLNDPWNHRGKLAVPQALCEKRHREQGSRAVMIEEIK</sequence>
<accession>A0A7X2T915</accession>
<reference evidence="2 3" key="1">
    <citation type="submission" date="2019-08" db="EMBL/GenBank/DDBJ databases">
        <title>In-depth cultivation of the pig gut microbiome towards novel bacterial diversity and tailored functional studies.</title>
        <authorList>
            <person name="Wylensek D."/>
            <person name="Hitch T.C.A."/>
            <person name="Clavel T."/>
        </authorList>
    </citation>
    <scope>NUCLEOTIDE SEQUENCE [LARGE SCALE GENOMIC DNA]</scope>
    <source>
        <strain evidence="2 3">RF-744-FAT-4</strain>
    </source>
</reference>
<dbReference type="Gene3D" id="3.90.70.10">
    <property type="entry name" value="Cysteine proteinases"/>
    <property type="match status" value="1"/>
</dbReference>